<evidence type="ECO:0000256" key="1">
    <source>
        <dbReference type="SAM" id="MobiDB-lite"/>
    </source>
</evidence>
<dbReference type="Pfam" id="PF20149">
    <property type="entry name" value="DUF6532"/>
    <property type="match status" value="1"/>
</dbReference>
<dbReference type="Proteomes" id="UP000030669">
    <property type="component" value="Unassembled WGS sequence"/>
</dbReference>
<dbReference type="eggNOG" id="ENOG502SQWK">
    <property type="taxonomic scope" value="Eukaryota"/>
</dbReference>
<dbReference type="EMBL" id="KB469301">
    <property type="protein sequence ID" value="EPQ55684.1"/>
    <property type="molecule type" value="Genomic_DNA"/>
</dbReference>
<proteinExistence type="predicted"/>
<gene>
    <name evidence="3" type="ORF">GLOTRDRAFT_41388</name>
</gene>
<dbReference type="OMA" id="VWFEDAS"/>
<evidence type="ECO:0000313" key="4">
    <source>
        <dbReference type="Proteomes" id="UP000030669"/>
    </source>
</evidence>
<protein>
    <recommendedName>
        <fullName evidence="2">DUF6532 domain-containing protein</fullName>
    </recommendedName>
</protein>
<dbReference type="GeneID" id="19306046"/>
<dbReference type="AlphaFoldDB" id="S7RRR9"/>
<dbReference type="InterPro" id="IPR045341">
    <property type="entry name" value="DUF6532"/>
</dbReference>
<reference evidence="3 4" key="1">
    <citation type="journal article" date="2012" name="Science">
        <title>The Paleozoic origin of enzymatic lignin decomposition reconstructed from 31 fungal genomes.</title>
        <authorList>
            <person name="Floudas D."/>
            <person name="Binder M."/>
            <person name="Riley R."/>
            <person name="Barry K."/>
            <person name="Blanchette R.A."/>
            <person name="Henrissat B."/>
            <person name="Martinez A.T."/>
            <person name="Otillar R."/>
            <person name="Spatafora J.W."/>
            <person name="Yadav J.S."/>
            <person name="Aerts A."/>
            <person name="Benoit I."/>
            <person name="Boyd A."/>
            <person name="Carlson A."/>
            <person name="Copeland A."/>
            <person name="Coutinho P.M."/>
            <person name="de Vries R.P."/>
            <person name="Ferreira P."/>
            <person name="Findley K."/>
            <person name="Foster B."/>
            <person name="Gaskell J."/>
            <person name="Glotzer D."/>
            <person name="Gorecki P."/>
            <person name="Heitman J."/>
            <person name="Hesse C."/>
            <person name="Hori C."/>
            <person name="Igarashi K."/>
            <person name="Jurgens J.A."/>
            <person name="Kallen N."/>
            <person name="Kersten P."/>
            <person name="Kohler A."/>
            <person name="Kuees U."/>
            <person name="Kumar T.K.A."/>
            <person name="Kuo A."/>
            <person name="LaButti K."/>
            <person name="Larrondo L.F."/>
            <person name="Lindquist E."/>
            <person name="Ling A."/>
            <person name="Lombard V."/>
            <person name="Lucas S."/>
            <person name="Lundell T."/>
            <person name="Martin R."/>
            <person name="McLaughlin D.J."/>
            <person name="Morgenstern I."/>
            <person name="Morin E."/>
            <person name="Murat C."/>
            <person name="Nagy L.G."/>
            <person name="Nolan M."/>
            <person name="Ohm R.A."/>
            <person name="Patyshakuliyeva A."/>
            <person name="Rokas A."/>
            <person name="Ruiz-Duenas F.J."/>
            <person name="Sabat G."/>
            <person name="Salamov A."/>
            <person name="Samejima M."/>
            <person name="Schmutz J."/>
            <person name="Slot J.C."/>
            <person name="St John F."/>
            <person name="Stenlid J."/>
            <person name="Sun H."/>
            <person name="Sun S."/>
            <person name="Syed K."/>
            <person name="Tsang A."/>
            <person name="Wiebenga A."/>
            <person name="Young D."/>
            <person name="Pisabarro A."/>
            <person name="Eastwood D.C."/>
            <person name="Martin F."/>
            <person name="Cullen D."/>
            <person name="Grigoriev I.V."/>
            <person name="Hibbett D.S."/>
        </authorList>
    </citation>
    <scope>NUCLEOTIDE SEQUENCE [LARGE SCALE GENOMIC DNA]</scope>
    <source>
        <strain evidence="3 4">ATCC 11539</strain>
    </source>
</reference>
<dbReference type="RefSeq" id="XP_007865549.1">
    <property type="nucleotide sequence ID" value="XM_007867358.1"/>
</dbReference>
<dbReference type="OrthoDB" id="2670159at2759"/>
<evidence type="ECO:0000313" key="3">
    <source>
        <dbReference type="EMBL" id="EPQ55684.1"/>
    </source>
</evidence>
<feature type="domain" description="DUF6532" evidence="2">
    <location>
        <begin position="66"/>
        <end position="253"/>
    </location>
</feature>
<feature type="region of interest" description="Disordered" evidence="1">
    <location>
        <begin position="308"/>
        <end position="344"/>
    </location>
</feature>
<name>S7RRR9_GLOTA</name>
<keyword evidence="4" id="KW-1185">Reference proteome</keyword>
<dbReference type="HOGENOM" id="CLU_038181_0_0_1"/>
<dbReference type="STRING" id="670483.S7RRR9"/>
<accession>S7RRR9</accession>
<evidence type="ECO:0000259" key="2">
    <source>
        <dbReference type="Pfam" id="PF20149"/>
    </source>
</evidence>
<dbReference type="KEGG" id="gtr:GLOTRDRAFT_41388"/>
<sequence>MLPEPIPSPPPSPSPRRIVRRCHDCPSMATLETARLTKVRRTRGARSRGRFHVKDFKSVVRSLLLEAIGHYRTRVSTEYAYPTNTKEERWAIEAWSRACHDIGTDLPMEDEFVSMITARASHVRGELKTKACILVEKAYGLTAPSNQDERLANRNKVRDLLTRLGYAYADPTAQLGIYEYKVIQCLVNVTWFADPKDEGVLTLFVFMAVLILCSPQIQNVLDEWQTGEREDIAFSKKHYKAKYDRHLEELERFHEKTQRYGILRTIQTDLLEHARKNARAPHPDSVDLGPGLAEDDIDYAIQDWLARRGGRDRDGEGEGGEALDEDITRVGGFVDGPQPGGDDQ</sequence>
<organism evidence="3 4">
    <name type="scientific">Gloeophyllum trabeum (strain ATCC 11539 / FP-39264 / Madison 617)</name>
    <name type="common">Brown rot fungus</name>
    <dbReference type="NCBI Taxonomy" id="670483"/>
    <lineage>
        <taxon>Eukaryota</taxon>
        <taxon>Fungi</taxon>
        <taxon>Dikarya</taxon>
        <taxon>Basidiomycota</taxon>
        <taxon>Agaricomycotina</taxon>
        <taxon>Agaricomycetes</taxon>
        <taxon>Gloeophyllales</taxon>
        <taxon>Gloeophyllaceae</taxon>
        <taxon>Gloeophyllum</taxon>
    </lineage>
</organism>